<feature type="binding site" description="axial binding residue" evidence="11">
    <location>
        <position position="397"/>
    </location>
    <ligand>
        <name>heme</name>
        <dbReference type="ChEBI" id="CHEBI:30413"/>
    </ligand>
    <ligandPart>
        <name>Fe</name>
        <dbReference type="ChEBI" id="CHEBI:18248"/>
    </ligandPart>
</feature>
<gene>
    <name evidence="13" type="ORF">Scaly_0787200</name>
</gene>
<evidence type="ECO:0000313" key="13">
    <source>
        <dbReference type="EMBL" id="KAL0376696.1"/>
    </source>
</evidence>
<protein>
    <submittedName>
        <fullName evidence="13">Cytochrome</fullName>
    </submittedName>
</protein>
<accession>A0AAW2RA61</accession>
<dbReference type="PRINTS" id="PR00463">
    <property type="entry name" value="EP450I"/>
</dbReference>
<comment type="cofactor">
    <cofactor evidence="11">
        <name>heme</name>
        <dbReference type="ChEBI" id="CHEBI:30413"/>
    </cofactor>
</comment>
<evidence type="ECO:0000256" key="9">
    <source>
        <dbReference type="ARBA" id="ARBA00023033"/>
    </source>
</evidence>
<evidence type="ECO:0000256" key="10">
    <source>
        <dbReference type="ARBA" id="ARBA00023136"/>
    </source>
</evidence>
<proteinExistence type="inferred from homology"/>
<dbReference type="PROSITE" id="PS00086">
    <property type="entry name" value="CYTOCHROME_P450"/>
    <property type="match status" value="1"/>
</dbReference>
<dbReference type="GO" id="GO:0016020">
    <property type="term" value="C:membrane"/>
    <property type="evidence" value="ECO:0007669"/>
    <property type="project" value="UniProtKB-SubCell"/>
</dbReference>
<comment type="subcellular location">
    <subcellularLocation>
        <location evidence="1">Membrane</location>
        <topology evidence="1">Single-pass membrane protein</topology>
    </subcellularLocation>
</comment>
<evidence type="ECO:0000256" key="12">
    <source>
        <dbReference type="RuleBase" id="RU000461"/>
    </source>
</evidence>
<evidence type="ECO:0000256" key="1">
    <source>
        <dbReference type="ARBA" id="ARBA00004167"/>
    </source>
</evidence>
<dbReference type="InterPro" id="IPR017972">
    <property type="entry name" value="Cyt_P450_CS"/>
</dbReference>
<organism evidence="13">
    <name type="scientific">Sesamum calycinum</name>
    <dbReference type="NCBI Taxonomy" id="2727403"/>
    <lineage>
        <taxon>Eukaryota</taxon>
        <taxon>Viridiplantae</taxon>
        <taxon>Streptophyta</taxon>
        <taxon>Embryophyta</taxon>
        <taxon>Tracheophyta</taxon>
        <taxon>Spermatophyta</taxon>
        <taxon>Magnoliopsida</taxon>
        <taxon>eudicotyledons</taxon>
        <taxon>Gunneridae</taxon>
        <taxon>Pentapetalae</taxon>
        <taxon>asterids</taxon>
        <taxon>lamiids</taxon>
        <taxon>Lamiales</taxon>
        <taxon>Pedaliaceae</taxon>
        <taxon>Sesamum</taxon>
    </lineage>
</organism>
<sequence>MEKHLRKQGLKGNSYRFLFGDARETAVMYNESYSKPIAINEDLGPRERSFMWVGPRPYVFITDDEMIKTVMNNYIVFQKPFKASNPIVKRQIGGLVRFEGEKWSKTKKKLRPHFHLEKLKDSPKGWIVDSAGCLPLSPDYTATVVSNILFGIPFDNSVKRTFGLIRELTFIANQAQPFNIRGEQRYRRANAIEKELTAIFTNMMNERLKKWERGEVKGEPNLYDIFLDELNETDIKDKNARAMAIFDIIQQSKLFFLAGHETTSNLIAWTIVMLSIHHKWQSLAREEAFQVIGDKEKLTDDDLDSLKIIHMILHEVLRLYPPVVELTRIVEEDTTVGDLNLQKGTMVQLLGIYLHRDPKIWGDDVLEFKPDRFAEGVLKAANGHAAFIPFGWGVRKCIGRTWHCGKPKCFFHCFYGGSPSIFRRPTCMGLWFH</sequence>
<keyword evidence="8 11" id="KW-0408">Iron</keyword>
<dbReference type="AlphaFoldDB" id="A0AAW2RA61"/>
<evidence type="ECO:0000256" key="6">
    <source>
        <dbReference type="ARBA" id="ARBA00022989"/>
    </source>
</evidence>
<dbReference type="GO" id="GO:0005506">
    <property type="term" value="F:iron ion binding"/>
    <property type="evidence" value="ECO:0007669"/>
    <property type="project" value="InterPro"/>
</dbReference>
<dbReference type="PANTHER" id="PTHR24282">
    <property type="entry name" value="CYTOCHROME P450 FAMILY MEMBER"/>
    <property type="match status" value="1"/>
</dbReference>
<comment type="similarity">
    <text evidence="2 12">Belongs to the cytochrome P450 family.</text>
</comment>
<evidence type="ECO:0000256" key="11">
    <source>
        <dbReference type="PIRSR" id="PIRSR602401-1"/>
    </source>
</evidence>
<evidence type="ECO:0000256" key="4">
    <source>
        <dbReference type="ARBA" id="ARBA00022692"/>
    </source>
</evidence>
<keyword evidence="7 12" id="KW-0560">Oxidoreductase</keyword>
<dbReference type="InterPro" id="IPR036396">
    <property type="entry name" value="Cyt_P450_sf"/>
</dbReference>
<reference evidence="13" key="2">
    <citation type="journal article" date="2024" name="Plant">
        <title>Genomic evolution and insights into agronomic trait innovations of Sesamum species.</title>
        <authorList>
            <person name="Miao H."/>
            <person name="Wang L."/>
            <person name="Qu L."/>
            <person name="Liu H."/>
            <person name="Sun Y."/>
            <person name="Le M."/>
            <person name="Wang Q."/>
            <person name="Wei S."/>
            <person name="Zheng Y."/>
            <person name="Lin W."/>
            <person name="Duan Y."/>
            <person name="Cao H."/>
            <person name="Xiong S."/>
            <person name="Wang X."/>
            <person name="Wei L."/>
            <person name="Li C."/>
            <person name="Ma Q."/>
            <person name="Ju M."/>
            <person name="Zhao R."/>
            <person name="Li G."/>
            <person name="Mu C."/>
            <person name="Tian Q."/>
            <person name="Mei H."/>
            <person name="Zhang T."/>
            <person name="Gao T."/>
            <person name="Zhang H."/>
        </authorList>
    </citation>
    <scope>NUCLEOTIDE SEQUENCE</scope>
    <source>
        <strain evidence="13">KEN8</strain>
    </source>
</reference>
<keyword evidence="5 11" id="KW-0479">Metal-binding</keyword>
<comment type="caution">
    <text evidence="13">The sequence shown here is derived from an EMBL/GenBank/DDBJ whole genome shotgun (WGS) entry which is preliminary data.</text>
</comment>
<dbReference type="PRINTS" id="PR00385">
    <property type="entry name" value="P450"/>
</dbReference>
<dbReference type="GO" id="GO:0004497">
    <property type="term" value="F:monooxygenase activity"/>
    <property type="evidence" value="ECO:0007669"/>
    <property type="project" value="UniProtKB-KW"/>
</dbReference>
<keyword evidence="4" id="KW-0812">Transmembrane</keyword>
<reference evidence="13" key="1">
    <citation type="submission" date="2020-06" db="EMBL/GenBank/DDBJ databases">
        <authorList>
            <person name="Li T."/>
            <person name="Hu X."/>
            <person name="Zhang T."/>
            <person name="Song X."/>
            <person name="Zhang H."/>
            <person name="Dai N."/>
            <person name="Sheng W."/>
            <person name="Hou X."/>
            <person name="Wei L."/>
        </authorList>
    </citation>
    <scope>NUCLEOTIDE SEQUENCE</scope>
    <source>
        <strain evidence="13">KEN8</strain>
        <tissue evidence="13">Leaf</tissue>
    </source>
</reference>
<evidence type="ECO:0000256" key="3">
    <source>
        <dbReference type="ARBA" id="ARBA00022617"/>
    </source>
</evidence>
<dbReference type="EMBL" id="JACGWM010000004">
    <property type="protein sequence ID" value="KAL0376696.1"/>
    <property type="molecule type" value="Genomic_DNA"/>
</dbReference>
<evidence type="ECO:0000256" key="5">
    <source>
        <dbReference type="ARBA" id="ARBA00022723"/>
    </source>
</evidence>
<dbReference type="GO" id="GO:0016705">
    <property type="term" value="F:oxidoreductase activity, acting on paired donors, with incorporation or reduction of molecular oxygen"/>
    <property type="evidence" value="ECO:0007669"/>
    <property type="project" value="InterPro"/>
</dbReference>
<evidence type="ECO:0000256" key="7">
    <source>
        <dbReference type="ARBA" id="ARBA00023002"/>
    </source>
</evidence>
<keyword evidence="3 11" id="KW-0349">Heme</keyword>
<dbReference type="PANTHER" id="PTHR24282:SF273">
    <property type="entry name" value="CYTOCHROME P450 CYP72A219-LIKE"/>
    <property type="match status" value="1"/>
</dbReference>
<dbReference type="Pfam" id="PF00067">
    <property type="entry name" value="p450"/>
    <property type="match status" value="1"/>
</dbReference>
<keyword evidence="10" id="KW-0472">Membrane</keyword>
<dbReference type="SUPFAM" id="SSF48264">
    <property type="entry name" value="Cytochrome P450"/>
    <property type="match status" value="1"/>
</dbReference>
<dbReference type="GO" id="GO:0020037">
    <property type="term" value="F:heme binding"/>
    <property type="evidence" value="ECO:0007669"/>
    <property type="project" value="InterPro"/>
</dbReference>
<keyword evidence="6" id="KW-1133">Transmembrane helix</keyword>
<evidence type="ECO:0000256" key="8">
    <source>
        <dbReference type="ARBA" id="ARBA00023004"/>
    </source>
</evidence>
<name>A0AAW2RA61_9LAMI</name>
<dbReference type="InterPro" id="IPR002401">
    <property type="entry name" value="Cyt_P450_E_grp-I"/>
</dbReference>
<dbReference type="InterPro" id="IPR001128">
    <property type="entry name" value="Cyt_P450"/>
</dbReference>
<keyword evidence="9 12" id="KW-0503">Monooxygenase</keyword>
<dbReference type="InterPro" id="IPR050665">
    <property type="entry name" value="Cytochrome_P450_Monooxygen"/>
</dbReference>
<evidence type="ECO:0000256" key="2">
    <source>
        <dbReference type="ARBA" id="ARBA00010617"/>
    </source>
</evidence>
<dbReference type="Gene3D" id="1.10.630.10">
    <property type="entry name" value="Cytochrome P450"/>
    <property type="match status" value="1"/>
</dbReference>